<keyword evidence="3" id="KW-1185">Reference proteome</keyword>
<dbReference type="InterPro" id="IPR011250">
    <property type="entry name" value="OMP/PagP_B-barrel"/>
</dbReference>
<dbReference type="Gene3D" id="2.40.160.90">
    <property type="match status" value="1"/>
</dbReference>
<evidence type="ECO:0000313" key="2">
    <source>
        <dbReference type="EMBL" id="RPE66306.1"/>
    </source>
</evidence>
<proteinExistence type="predicted"/>
<dbReference type="Proteomes" id="UP000269689">
    <property type="component" value="Unassembled WGS sequence"/>
</dbReference>
<organism evidence="2 3">
    <name type="scientific">Pacificibacter maritimus</name>
    <dbReference type="NCBI Taxonomy" id="762213"/>
    <lineage>
        <taxon>Bacteria</taxon>
        <taxon>Pseudomonadati</taxon>
        <taxon>Pseudomonadota</taxon>
        <taxon>Alphaproteobacteria</taxon>
        <taxon>Rhodobacterales</taxon>
        <taxon>Roseobacteraceae</taxon>
        <taxon>Pacificibacter</taxon>
    </lineage>
</organism>
<comment type="caution">
    <text evidence="2">The sequence shown here is derived from an EMBL/GenBank/DDBJ whole genome shotgun (WGS) entry which is preliminary data.</text>
</comment>
<keyword evidence="1" id="KW-0732">Signal</keyword>
<reference evidence="2 3" key="1">
    <citation type="submission" date="2018-11" db="EMBL/GenBank/DDBJ databases">
        <title>Genomic Encyclopedia of Type Strains, Phase IV (KMG-IV): sequencing the most valuable type-strain genomes for metagenomic binning, comparative biology and taxonomic classification.</title>
        <authorList>
            <person name="Goeker M."/>
        </authorList>
    </citation>
    <scope>NUCLEOTIDE SEQUENCE [LARGE SCALE GENOMIC DNA]</scope>
    <source>
        <strain evidence="2 3">DSM 104731</strain>
    </source>
</reference>
<protein>
    <recommendedName>
        <fullName evidence="4">Transferrin-binding protein B C-lobe/N-lobe beta barrel domain-containing protein</fullName>
    </recommendedName>
</protein>
<dbReference type="SUPFAM" id="SSF56925">
    <property type="entry name" value="OMPA-like"/>
    <property type="match status" value="1"/>
</dbReference>
<evidence type="ECO:0000313" key="3">
    <source>
        <dbReference type="Proteomes" id="UP000269689"/>
    </source>
</evidence>
<feature type="signal peptide" evidence="1">
    <location>
        <begin position="1"/>
        <end position="24"/>
    </location>
</feature>
<dbReference type="AlphaFoldDB" id="A0A3N4U6A8"/>
<sequence>MNASLLTSLTLLSVVLSACTMVPAEEAIDESAFDQVKYNRYVDARNDAISVDARVTAADRLSATPTDETATLNGAYAISTYNGTESGPTPDLTGEMRMDVDFGAGTVSGTLHNSYTDYDYSGETHVNELDGSVGFSGSIDMDPEGGFYDSLNSTQWQIEADGAGTFVDSPPNSDEAITYRLDFDINGDFFDSSSVGTVNGVGEVGDLASGGMIEGNLDVTSDNDSLIYDITSGEYFVYELAD</sequence>
<name>A0A3N4U6A8_9RHOB</name>
<dbReference type="RefSeq" id="WP_123793069.1">
    <property type="nucleotide sequence ID" value="NZ_RKQK01000003.1"/>
</dbReference>
<evidence type="ECO:0000256" key="1">
    <source>
        <dbReference type="SAM" id="SignalP"/>
    </source>
</evidence>
<accession>A0A3N4U6A8</accession>
<feature type="chain" id="PRO_5018227299" description="Transferrin-binding protein B C-lobe/N-lobe beta barrel domain-containing protein" evidence="1">
    <location>
        <begin position="25"/>
        <end position="242"/>
    </location>
</feature>
<gene>
    <name evidence="2" type="ORF">EDD53_2006</name>
</gene>
<evidence type="ECO:0008006" key="4">
    <source>
        <dbReference type="Google" id="ProtNLM"/>
    </source>
</evidence>
<dbReference type="EMBL" id="RKQK01000003">
    <property type="protein sequence ID" value="RPE66306.1"/>
    <property type="molecule type" value="Genomic_DNA"/>
</dbReference>
<dbReference type="OrthoDB" id="7837637at2"/>